<dbReference type="EMBL" id="FNHL01000002">
    <property type="protein sequence ID" value="SDM54401.1"/>
    <property type="molecule type" value="Genomic_DNA"/>
</dbReference>
<dbReference type="InterPro" id="IPR055934">
    <property type="entry name" value="DUF7512"/>
</dbReference>
<dbReference type="STRING" id="660521.SAMN04487949_2020"/>
<dbReference type="AlphaFoldDB" id="A0A1G9U3D9"/>
<evidence type="ECO:0000313" key="1">
    <source>
        <dbReference type="EMBL" id="SDM54401.1"/>
    </source>
</evidence>
<reference evidence="2" key="1">
    <citation type="submission" date="2016-10" db="EMBL/GenBank/DDBJ databases">
        <authorList>
            <person name="Varghese N."/>
            <person name="Submissions S."/>
        </authorList>
    </citation>
    <scope>NUCLEOTIDE SEQUENCE [LARGE SCALE GENOMIC DNA]</scope>
    <source>
        <strain evidence="2">CGMCC 1.10119</strain>
    </source>
</reference>
<dbReference type="RefSeq" id="WP_170830603.1">
    <property type="nucleotide sequence ID" value="NZ_FNHL01000002.1"/>
</dbReference>
<proteinExistence type="predicted"/>
<dbReference type="Proteomes" id="UP000199451">
    <property type="component" value="Unassembled WGS sequence"/>
</dbReference>
<keyword evidence="2" id="KW-1185">Reference proteome</keyword>
<dbReference type="Pfam" id="PF24352">
    <property type="entry name" value="DUF7512"/>
    <property type="match status" value="1"/>
</dbReference>
<name>A0A1G9U3D9_9EURY</name>
<sequence>MFGIETLSATAQAAVLVGIVLAEALALYVGYGGLTRLLAPVVADVVGGE</sequence>
<organism evidence="1 2">
    <name type="scientific">Halogranum gelatinilyticum</name>
    <dbReference type="NCBI Taxonomy" id="660521"/>
    <lineage>
        <taxon>Archaea</taxon>
        <taxon>Methanobacteriati</taxon>
        <taxon>Methanobacteriota</taxon>
        <taxon>Stenosarchaea group</taxon>
        <taxon>Halobacteria</taxon>
        <taxon>Halobacteriales</taxon>
        <taxon>Haloferacaceae</taxon>
    </lineage>
</organism>
<protein>
    <submittedName>
        <fullName evidence="1">Uncharacterized protein</fullName>
    </submittedName>
</protein>
<evidence type="ECO:0000313" key="2">
    <source>
        <dbReference type="Proteomes" id="UP000199451"/>
    </source>
</evidence>
<dbReference type="OrthoDB" id="255777at2157"/>
<gene>
    <name evidence="1" type="ORF">SAMN04487949_2020</name>
</gene>
<accession>A0A1G9U3D9</accession>